<gene>
    <name evidence="7" type="ORF">KP509_21G053100</name>
</gene>
<keyword evidence="5" id="KW-0812">Transmembrane</keyword>
<dbReference type="PANTHER" id="PTHR31744">
    <property type="entry name" value="PROTEIN CUP-SHAPED COTYLEDON 2-RELATED"/>
    <property type="match status" value="1"/>
</dbReference>
<accession>A0A8T2SDK6</accession>
<feature type="domain" description="NAC" evidence="6">
    <location>
        <begin position="6"/>
        <end position="155"/>
    </location>
</feature>
<dbReference type="PANTHER" id="PTHR31744:SF210">
    <property type="entry name" value="NAC DOMAIN-CONTAINING PROTEIN 86-LIKE"/>
    <property type="match status" value="1"/>
</dbReference>
<dbReference type="AlphaFoldDB" id="A0A8T2SDK6"/>
<evidence type="ECO:0000259" key="6">
    <source>
        <dbReference type="PROSITE" id="PS51005"/>
    </source>
</evidence>
<keyword evidence="3" id="KW-0539">Nucleus</keyword>
<feature type="compositionally biased region" description="Polar residues" evidence="4">
    <location>
        <begin position="540"/>
        <end position="557"/>
    </location>
</feature>
<reference evidence="7" key="1">
    <citation type="submission" date="2021-08" db="EMBL/GenBank/DDBJ databases">
        <title>WGS assembly of Ceratopteris richardii.</title>
        <authorList>
            <person name="Marchant D.B."/>
            <person name="Chen G."/>
            <person name="Jenkins J."/>
            <person name="Shu S."/>
            <person name="Leebens-Mack J."/>
            <person name="Grimwood J."/>
            <person name="Schmutz J."/>
            <person name="Soltis P."/>
            <person name="Soltis D."/>
            <person name="Chen Z.-H."/>
        </authorList>
    </citation>
    <scope>NUCLEOTIDE SEQUENCE</scope>
    <source>
        <strain evidence="7">Whitten #5841</strain>
        <tissue evidence="7">Leaf</tissue>
    </source>
</reference>
<evidence type="ECO:0000256" key="4">
    <source>
        <dbReference type="SAM" id="MobiDB-lite"/>
    </source>
</evidence>
<dbReference type="GO" id="GO:0006355">
    <property type="term" value="P:regulation of DNA-templated transcription"/>
    <property type="evidence" value="ECO:0007669"/>
    <property type="project" value="InterPro"/>
</dbReference>
<dbReference type="EMBL" id="CM035426">
    <property type="protein sequence ID" value="KAH7315517.1"/>
    <property type="molecule type" value="Genomic_DNA"/>
</dbReference>
<dbReference type="Gene3D" id="2.170.150.80">
    <property type="entry name" value="NAC domain"/>
    <property type="match status" value="1"/>
</dbReference>
<name>A0A8T2SDK6_CERRI</name>
<dbReference type="InterPro" id="IPR003441">
    <property type="entry name" value="NAC-dom"/>
</dbReference>
<comment type="caution">
    <text evidence="7">The sequence shown here is derived from an EMBL/GenBank/DDBJ whole genome shotgun (WGS) entry which is preliminary data.</text>
</comment>
<dbReference type="PROSITE" id="PS51005">
    <property type="entry name" value="NAC"/>
    <property type="match status" value="1"/>
</dbReference>
<evidence type="ECO:0000256" key="5">
    <source>
        <dbReference type="SAM" id="Phobius"/>
    </source>
</evidence>
<evidence type="ECO:0000313" key="7">
    <source>
        <dbReference type="EMBL" id="KAH7315517.1"/>
    </source>
</evidence>
<evidence type="ECO:0000256" key="1">
    <source>
        <dbReference type="ARBA" id="ARBA00023015"/>
    </source>
</evidence>
<feature type="region of interest" description="Disordered" evidence="4">
    <location>
        <begin position="188"/>
        <end position="207"/>
    </location>
</feature>
<keyword evidence="8" id="KW-1185">Reference proteome</keyword>
<feature type="transmembrane region" description="Helical" evidence="5">
    <location>
        <begin position="627"/>
        <end position="651"/>
    </location>
</feature>
<sequence length="652" mass="72842">MEQGKLPPGFRFSPTDEELVVYYLKKRACGKAFHQGIIVEADIYKHEPWDLSGKSSLLSRDPVWYFFDCQDARHAHSARINRTTGKGYWKATGKDRKIYSGPHCVGNKKTLIYYEGRAPSGKRTDWIMHEYKLTDDFERRSKVVSSVALCRIRKKGGPGPRNGEQFGAPVYTEGSEYFEEVDDDMDEKGERTLGSDVPVTLKPDGLKAPKEETLSDTVVPDESRDDFHKFLEDLLAENSDVSNNSVALNMEKDKAHSHSPVCNSQLGHCYSDCTTSQDALAPDIQNLHWPEAEDVHVLHPTYDEEYILGELYFLTDKSGSCANQPEYSDEEVSPNPFIHMDSRQFFDSIESFGGLNNLPCNFNDYLEMNDIETPLDEIVLRSPRLFSKEQHTLLSSANANQYEASQRLRLKVTLPKNANGMITEQHGAISKVISKASESGSLDVQVDSMIDGDGASGCTEMQPHHSHADMCTSAYPIPRTTDYISQNRVLPSTSNSVSFVPSLLRSASGIMKEENRDCEAATLGSYISSPYMQGECLQESGLNSQATSDSRGPNNTHELLKDEKDKEIGHLVSKLKTLALGGSLSEFEHTLSNPFNGKVYALGKPISQLLHLKDYVNPYTSLRSRTVAFFCHLGLTVLFLVFIFLGLLHILT</sequence>
<keyword evidence="2" id="KW-0804">Transcription</keyword>
<keyword evidence="5" id="KW-1133">Transmembrane helix</keyword>
<proteinExistence type="predicted"/>
<dbReference type="GO" id="GO:0003677">
    <property type="term" value="F:DNA binding"/>
    <property type="evidence" value="ECO:0007669"/>
    <property type="project" value="InterPro"/>
</dbReference>
<dbReference type="OrthoDB" id="1918843at2759"/>
<evidence type="ECO:0000313" key="8">
    <source>
        <dbReference type="Proteomes" id="UP000825935"/>
    </source>
</evidence>
<keyword evidence="1" id="KW-0805">Transcription regulation</keyword>
<organism evidence="7 8">
    <name type="scientific">Ceratopteris richardii</name>
    <name type="common">Triangle waterfern</name>
    <dbReference type="NCBI Taxonomy" id="49495"/>
    <lineage>
        <taxon>Eukaryota</taxon>
        <taxon>Viridiplantae</taxon>
        <taxon>Streptophyta</taxon>
        <taxon>Embryophyta</taxon>
        <taxon>Tracheophyta</taxon>
        <taxon>Polypodiopsida</taxon>
        <taxon>Polypodiidae</taxon>
        <taxon>Polypodiales</taxon>
        <taxon>Pteridineae</taxon>
        <taxon>Pteridaceae</taxon>
        <taxon>Parkerioideae</taxon>
        <taxon>Ceratopteris</taxon>
    </lineage>
</organism>
<dbReference type="Proteomes" id="UP000825935">
    <property type="component" value="Chromosome 21"/>
</dbReference>
<dbReference type="InterPro" id="IPR036093">
    <property type="entry name" value="NAC_dom_sf"/>
</dbReference>
<keyword evidence="5" id="KW-0472">Membrane</keyword>
<protein>
    <recommendedName>
        <fullName evidence="6">NAC domain-containing protein</fullName>
    </recommendedName>
</protein>
<dbReference type="SUPFAM" id="SSF101941">
    <property type="entry name" value="NAC domain"/>
    <property type="match status" value="1"/>
</dbReference>
<feature type="region of interest" description="Disordered" evidence="4">
    <location>
        <begin position="540"/>
        <end position="561"/>
    </location>
</feature>
<evidence type="ECO:0000256" key="2">
    <source>
        <dbReference type="ARBA" id="ARBA00023163"/>
    </source>
</evidence>
<dbReference type="Pfam" id="PF02365">
    <property type="entry name" value="NAM"/>
    <property type="match status" value="1"/>
</dbReference>
<evidence type="ECO:0000256" key="3">
    <source>
        <dbReference type="ARBA" id="ARBA00023242"/>
    </source>
</evidence>